<evidence type="ECO:0000313" key="3">
    <source>
        <dbReference type="Proteomes" id="UP000199420"/>
    </source>
</evidence>
<evidence type="ECO:0000259" key="1">
    <source>
        <dbReference type="Pfam" id="PF00753"/>
    </source>
</evidence>
<dbReference type="PANTHER" id="PTHR30619:SF1">
    <property type="entry name" value="RECOMBINATION PROTEIN 2"/>
    <property type="match status" value="1"/>
</dbReference>
<dbReference type="STRING" id="529704.SAMN02927913_1774"/>
<gene>
    <name evidence="2" type="ORF">SAMN04487997_1952</name>
</gene>
<dbReference type="InterPro" id="IPR001279">
    <property type="entry name" value="Metallo-B-lactamas"/>
</dbReference>
<protein>
    <submittedName>
        <fullName evidence="2">Metal-dependent hydrolase, beta-lactamase superfamily II</fullName>
    </submittedName>
</protein>
<dbReference type="OrthoDB" id="418728at2"/>
<dbReference type="SUPFAM" id="SSF56281">
    <property type="entry name" value="Metallo-hydrolase/oxidoreductase"/>
    <property type="match status" value="1"/>
</dbReference>
<proteinExistence type="predicted"/>
<name>A0A1H6UF30_9GAMM</name>
<dbReference type="PANTHER" id="PTHR30619">
    <property type="entry name" value="DNA INTERNALIZATION/COMPETENCE PROTEIN COMEC/REC2"/>
    <property type="match status" value="1"/>
</dbReference>
<organism evidence="2 3">
    <name type="scientific">Frateuria terrea</name>
    <dbReference type="NCBI Taxonomy" id="529704"/>
    <lineage>
        <taxon>Bacteria</taxon>
        <taxon>Pseudomonadati</taxon>
        <taxon>Pseudomonadota</taxon>
        <taxon>Gammaproteobacteria</taxon>
        <taxon>Lysobacterales</taxon>
        <taxon>Rhodanobacteraceae</taxon>
        <taxon>Frateuria</taxon>
    </lineage>
</organism>
<dbReference type="AlphaFoldDB" id="A0A1H6UF30"/>
<keyword evidence="3" id="KW-1185">Reference proteome</keyword>
<sequence>MTYAFEIDFLPVGDGEHCGDAIAMRWREGDTHRVLVYDGGTAEYGRKLAEHIGTYYGTDHIDYLVNSHPDNDHAAGLVHLVENLSVGEVWMHRPWEYSTQIRQYFHDGRMTDTSLRERLQKKMSAAYRLEHAALKRNIPVYEPFAGTTVGIFQVLSPGRTRYIHELVPAFEKTPQLKVESVLETAERITMEDQNSAWESEYLPSNVSTSAENESSAILYAHYDRRGYLLTGDAGVASLAAAADFAAAQGIQLPAQLTFVQIPHHGGRHNVSTEVLNRIVGCPVPETNRPTRMAFVSASKKAPKHPKRSVTNAFIRRGFQVAQTKGTRIRFRVGMPPREGYGALSYVPFAQEGDE</sequence>
<reference evidence="2 3" key="1">
    <citation type="submission" date="2016-10" db="EMBL/GenBank/DDBJ databases">
        <authorList>
            <person name="de Groot N.N."/>
        </authorList>
    </citation>
    <scope>NUCLEOTIDE SEQUENCE [LARGE SCALE GENOMIC DNA]</scope>
    <source>
        <strain evidence="2 3">DSM 26515</strain>
    </source>
</reference>
<dbReference type="Pfam" id="PF00753">
    <property type="entry name" value="Lactamase_B"/>
    <property type="match status" value="1"/>
</dbReference>
<dbReference type="Gene3D" id="3.60.15.10">
    <property type="entry name" value="Ribonuclease Z/Hydroxyacylglutathione hydrolase-like"/>
    <property type="match status" value="1"/>
</dbReference>
<dbReference type="Proteomes" id="UP000199420">
    <property type="component" value="Unassembled WGS sequence"/>
</dbReference>
<keyword evidence="2" id="KW-0378">Hydrolase</keyword>
<evidence type="ECO:0000313" key="2">
    <source>
        <dbReference type="EMBL" id="SEI89284.1"/>
    </source>
</evidence>
<dbReference type="InterPro" id="IPR036866">
    <property type="entry name" value="RibonucZ/Hydroxyglut_hydro"/>
</dbReference>
<dbReference type="EMBL" id="FNYC01000003">
    <property type="protein sequence ID" value="SEI89284.1"/>
    <property type="molecule type" value="Genomic_DNA"/>
</dbReference>
<feature type="domain" description="Metallo-beta-lactamase" evidence="1">
    <location>
        <begin position="32"/>
        <end position="104"/>
    </location>
</feature>
<accession>A0A1H6UF30</accession>
<dbReference type="RefSeq" id="WP_091336028.1">
    <property type="nucleotide sequence ID" value="NZ_FNYC01000003.1"/>
</dbReference>
<dbReference type="GO" id="GO:0016787">
    <property type="term" value="F:hydrolase activity"/>
    <property type="evidence" value="ECO:0007669"/>
    <property type="project" value="UniProtKB-KW"/>
</dbReference>
<dbReference type="InterPro" id="IPR052159">
    <property type="entry name" value="Competence_DNA_uptake"/>
</dbReference>